<keyword evidence="4" id="KW-0677">Repeat</keyword>
<feature type="region of interest" description="Disordered" evidence="6">
    <location>
        <begin position="1103"/>
        <end position="1169"/>
    </location>
</feature>
<dbReference type="InterPro" id="IPR038739">
    <property type="entry name" value="ARMC8/Vid28"/>
</dbReference>
<proteinExistence type="predicted"/>
<feature type="region of interest" description="Disordered" evidence="6">
    <location>
        <begin position="1374"/>
        <end position="1435"/>
    </location>
</feature>
<dbReference type="Proteomes" id="UP000253472">
    <property type="component" value="Unassembled WGS sequence"/>
</dbReference>
<feature type="compositionally biased region" description="Low complexity" evidence="6">
    <location>
        <begin position="726"/>
        <end position="737"/>
    </location>
</feature>
<feature type="compositionally biased region" description="Gly residues" evidence="6">
    <location>
        <begin position="694"/>
        <end position="705"/>
    </location>
</feature>
<keyword evidence="8" id="KW-1185">Reference proteome</keyword>
<comment type="caution">
    <text evidence="7">The sequence shown here is derived from an EMBL/GenBank/DDBJ whole genome shotgun (WGS) entry which is preliminary data.</text>
</comment>
<feature type="compositionally biased region" description="Low complexity" evidence="6">
    <location>
        <begin position="680"/>
        <end position="692"/>
    </location>
</feature>
<gene>
    <name evidence="7" type="ORF">Cantr_09975</name>
</gene>
<evidence type="ECO:0000256" key="4">
    <source>
        <dbReference type="ARBA" id="ARBA00022737"/>
    </source>
</evidence>
<dbReference type="GO" id="GO:0005634">
    <property type="term" value="C:nucleus"/>
    <property type="evidence" value="ECO:0007669"/>
    <property type="project" value="UniProtKB-SubCell"/>
</dbReference>
<feature type="region of interest" description="Disordered" evidence="6">
    <location>
        <begin position="674"/>
        <end position="740"/>
    </location>
</feature>
<dbReference type="PANTHER" id="PTHR15651">
    <property type="entry name" value="ARMADILLO REPEAT-CONTAINING PROTEIN 8"/>
    <property type="match status" value="1"/>
</dbReference>
<sequence length="1435" mass="161338">MPLNLLSHETDSRTAAAPMSALNEAYNDLRLSLIGNKDLKYKLVGDVQFIRQLASDFNQLINQLTECNTLSVAATNQILSDLEKLAVIINILCLFSIEVDNKKDENITQCLISMKLVLNPIIKLLNYFIQSFVPRYYANASAMSDELESLDIYKVKNLIGYALDILLGLTNSKDHHLDTSILWKFIISLLIVTDSNHHNVSLIDSSILIKLLRLVPLLLASNSQLTNDSLITLLTALLNRLSFECDTIISTHFGTGLFSATSSNKVFHQMAFEDSRLPNVELNKTILDKTVDDQLLQELITCTAQIFSFLKVHDYDIVMASPTDTSCAGINDSTKKRRKRSFNQPPSSPVIVLSIRVYLTLLLLVKFNGNKSLNLAALNLITFYLNNLKPSQDIDKQVIFKSYRKLFPRIICMLDLNNDYTGRNNKKTKNGTTKIVNQSTSSIPMNSMRRYDIPMFLLSPARILSDLCVQYPKLNDEIHDANVDYKIVEKLQSSYSSSKLLKALKVLKGSSKHGKNLVDFTVMLTIEKDEGEVADLLLLLSVYTGNREEYRNRVVNTPPEYSVNLASLIFDIVDDYYFLVNQLQLVYRLLNPKRRRNGLRSGSNKVIPQSDLPWFGRNLGIISTLHDSALFTNCFYFIRSISRSVATLRTFFVECNAFTSFSTDQATDPHFQPITRGTDSSPINSSVTSISTGREGGVSAGGRTGIGATRAGPSAGGRSGENGNNGIPSSSMLSSGSASGGSPGGFIIDILKIIHGYENLYRIFEFFFNVNNRGNSPCELDRASSKKNLMINKSICIGLLANFILDFSSFRYKIIGYDKFLSSLLTIYQNATSDNQSLSDEEVYQRNTIQLKILQVIKNFMYNEATEIKKEVLDYFSLNLIFEKTSFGITKQDLKQCLSSSDLLTIRLHQKIIAFEILRNFTAGSPNFNSLLIECYENDFLNFADSKGVFNLPKTWSQFLISNITNIKIFLPELTNSNIDELEVFYKNDNILTKLIQNEDYVKLIRSINHTEDHKYTVIDKIQKYWFPNDDILTIWLRLLSFTIPGNGTLSSKSNDKINLFNNLYNIHCSIIWIIVNLTWKYSTFGCTVHEYSKYDVYQNTESSKNLTNNSNSNHRLYIDDDDEEDDEHAPGQDEQGDVVMADEPQHGTASGSSKSDEKKKLQDDDDSNKVQVLSVQERANHLDKLGFTKAIKHLIIYYSERQQSTDNLFTPSSHKRSAHDSRFAAPPPPSSFLFAKGHDILEKLETALRQITGLLKGRQGGSANNGGAGGDTSYSKRGKGLFAKDLSLDIDGRNVVITKNYIPLRAPGGGEEESEEDDELYQRILARREAIDSEDDGEGEGHYPYGDPDLEEYVSTTRELNYRAELDRAREEVERARQEAAAAAAVAEEGGDGDGDDDVDLDADDDEEEAGEGEYYDRPDSIDSDELPDEYWVM</sequence>
<dbReference type="OrthoDB" id="5559898at2759"/>
<evidence type="ECO:0000256" key="3">
    <source>
        <dbReference type="ARBA" id="ARBA00022490"/>
    </source>
</evidence>
<keyword evidence="5" id="KW-0539">Nucleus</keyword>
<reference evidence="7 8" key="1">
    <citation type="submission" date="2018-06" db="EMBL/GenBank/DDBJ databases">
        <title>Whole genome sequencing of Candida tropicalis (genome annotated by CSBL at Korea University).</title>
        <authorList>
            <person name="Ahn J."/>
        </authorList>
    </citation>
    <scope>NUCLEOTIDE SEQUENCE [LARGE SCALE GENOMIC DNA]</scope>
    <source>
        <strain evidence="7 8">ATCC 20962</strain>
    </source>
</reference>
<name>A0A367YC00_9ASCO</name>
<dbReference type="GO" id="GO:0005737">
    <property type="term" value="C:cytoplasm"/>
    <property type="evidence" value="ECO:0007669"/>
    <property type="project" value="UniProtKB-SubCell"/>
</dbReference>
<organism evidence="7 8">
    <name type="scientific">Candida viswanathii</name>
    <dbReference type="NCBI Taxonomy" id="5486"/>
    <lineage>
        <taxon>Eukaryota</taxon>
        <taxon>Fungi</taxon>
        <taxon>Dikarya</taxon>
        <taxon>Ascomycota</taxon>
        <taxon>Saccharomycotina</taxon>
        <taxon>Pichiomycetes</taxon>
        <taxon>Debaryomycetaceae</taxon>
        <taxon>Candida/Lodderomyces clade</taxon>
        <taxon>Candida</taxon>
    </lineage>
</organism>
<evidence type="ECO:0000313" key="8">
    <source>
        <dbReference type="Proteomes" id="UP000253472"/>
    </source>
</evidence>
<accession>A0A367YC00</accession>
<evidence type="ECO:0000256" key="5">
    <source>
        <dbReference type="ARBA" id="ARBA00023242"/>
    </source>
</evidence>
<keyword evidence="3" id="KW-0963">Cytoplasm</keyword>
<feature type="compositionally biased region" description="Low complexity" evidence="6">
    <location>
        <begin position="1103"/>
        <end position="1114"/>
    </location>
</feature>
<dbReference type="STRING" id="5486.A0A367YC00"/>
<dbReference type="EMBL" id="QLNQ01000024">
    <property type="protein sequence ID" value="RCK63386.1"/>
    <property type="molecule type" value="Genomic_DNA"/>
</dbReference>
<evidence type="ECO:0000256" key="6">
    <source>
        <dbReference type="SAM" id="MobiDB-lite"/>
    </source>
</evidence>
<protein>
    <submittedName>
        <fullName evidence="7">Uncharacterized protein</fullName>
    </submittedName>
</protein>
<comment type="subcellular location">
    <subcellularLocation>
        <location evidence="2">Cytoplasm</location>
    </subcellularLocation>
    <subcellularLocation>
        <location evidence="1">Nucleus</location>
    </subcellularLocation>
</comment>
<evidence type="ECO:0000256" key="1">
    <source>
        <dbReference type="ARBA" id="ARBA00004123"/>
    </source>
</evidence>
<dbReference type="PANTHER" id="PTHR15651:SF7">
    <property type="entry name" value="ARMADILLO REPEAT-CONTAINING PROTEIN 8"/>
    <property type="match status" value="1"/>
</dbReference>
<feature type="compositionally biased region" description="Low complexity" evidence="6">
    <location>
        <begin position="1380"/>
        <end position="1389"/>
    </location>
</feature>
<dbReference type="GO" id="GO:0043161">
    <property type="term" value="P:proteasome-mediated ubiquitin-dependent protein catabolic process"/>
    <property type="evidence" value="ECO:0007669"/>
    <property type="project" value="TreeGrafter"/>
</dbReference>
<feature type="compositionally biased region" description="Acidic residues" evidence="6">
    <location>
        <begin position="1423"/>
        <end position="1435"/>
    </location>
</feature>
<dbReference type="GO" id="GO:0034657">
    <property type="term" value="C:GID complex"/>
    <property type="evidence" value="ECO:0007669"/>
    <property type="project" value="TreeGrafter"/>
</dbReference>
<feature type="region of interest" description="Disordered" evidence="6">
    <location>
        <begin position="1330"/>
        <end position="1352"/>
    </location>
</feature>
<feature type="compositionally biased region" description="Acidic residues" evidence="6">
    <location>
        <begin position="1390"/>
        <end position="1415"/>
    </location>
</feature>
<evidence type="ECO:0000256" key="2">
    <source>
        <dbReference type="ARBA" id="ARBA00004496"/>
    </source>
</evidence>
<evidence type="ECO:0000313" key="7">
    <source>
        <dbReference type="EMBL" id="RCK63386.1"/>
    </source>
</evidence>